<accession>A0A1H4M097</accession>
<organism evidence="2 3">
    <name type="scientific">Terriglobus roseus</name>
    <dbReference type="NCBI Taxonomy" id="392734"/>
    <lineage>
        <taxon>Bacteria</taxon>
        <taxon>Pseudomonadati</taxon>
        <taxon>Acidobacteriota</taxon>
        <taxon>Terriglobia</taxon>
        <taxon>Terriglobales</taxon>
        <taxon>Acidobacteriaceae</taxon>
        <taxon>Terriglobus</taxon>
    </lineage>
</organism>
<reference evidence="2 3" key="1">
    <citation type="submission" date="2016-10" db="EMBL/GenBank/DDBJ databases">
        <authorList>
            <person name="de Groot N.N."/>
        </authorList>
    </citation>
    <scope>NUCLEOTIDE SEQUENCE [LARGE SCALE GENOMIC DNA]</scope>
    <source>
        <strain evidence="2 3">AB35.6</strain>
    </source>
</reference>
<feature type="domain" description="Protein CR006 P-loop" evidence="1">
    <location>
        <begin position="233"/>
        <end position="348"/>
    </location>
</feature>
<dbReference type="AlphaFoldDB" id="A0A1H4M097"/>
<dbReference type="CDD" id="cd00267">
    <property type="entry name" value="ABC_ATPase"/>
    <property type="match status" value="1"/>
</dbReference>
<name>A0A1H4M097_9BACT</name>
<gene>
    <name evidence="2" type="ORF">SAMN05443244_1767</name>
</gene>
<evidence type="ECO:0000259" key="1">
    <source>
        <dbReference type="Pfam" id="PF13166"/>
    </source>
</evidence>
<dbReference type="SUPFAM" id="SSF52540">
    <property type="entry name" value="P-loop containing nucleoside triphosphate hydrolases"/>
    <property type="match status" value="1"/>
</dbReference>
<evidence type="ECO:0000313" key="3">
    <source>
        <dbReference type="Proteomes" id="UP000182409"/>
    </source>
</evidence>
<dbReference type="Gene3D" id="3.40.50.300">
    <property type="entry name" value="P-loop containing nucleotide triphosphate hydrolases"/>
    <property type="match status" value="1"/>
</dbReference>
<dbReference type="EMBL" id="FNSD01000001">
    <property type="protein sequence ID" value="SEB76154.1"/>
    <property type="molecule type" value="Genomic_DNA"/>
</dbReference>
<protein>
    <submittedName>
        <fullName evidence="2">AAA domain-containing protein</fullName>
    </submittedName>
</protein>
<evidence type="ECO:0000313" key="2">
    <source>
        <dbReference type="EMBL" id="SEB76154.1"/>
    </source>
</evidence>
<dbReference type="OrthoDB" id="9789562at2"/>
<proteinExistence type="predicted"/>
<dbReference type="Proteomes" id="UP000182409">
    <property type="component" value="Unassembled WGS sequence"/>
</dbReference>
<dbReference type="Pfam" id="PF13166">
    <property type="entry name" value="AAA_13"/>
    <property type="match status" value="1"/>
</dbReference>
<dbReference type="InterPro" id="IPR027417">
    <property type="entry name" value="P-loop_NTPase"/>
</dbReference>
<sequence length="543" mass="61241">MHHSVSGWRSLFRSAESFSEQIYPGEPFPSTGQDRVCLLCQQQFDSGSVERLQRFRDFLVDRTQAKASEAEAKLKAKRLEFGALITPTQTEIIQSLAELIATSPQMEELSKLISTFCLQAERMRLSVSEGDCPNSALDAGLPDKIQEAIAGLDLRRAALERESLDSDALIELSNEHSEILDRKVCAEALPGLKERLRILRKIRDLRKCKSQCATTAISRKSSALRDAHLTEDFASHLKKEIEFLGLGYLPIKVEGRSAKGASYIGAALSKTGRDSNSRILSEGEFRGLALACFLAEVTTIPGRDGIVIDDPVSSLDHLHVEQIALRLVKEAEKRQQVIVFTHDLGFYYALWVAASEAQVPVLRNWIYRDGSKGFGKVAFDDGPWQVKKVKERYKFLEVMLQDMPDQATSFPPENLERTEAFYSKLRETWERLVEECLLNDVVGRFQPGVSTQSLKGVNVSDEDYKRVFFAMKRASEFSGHDRAAGRIPQVRTIDEMRNDLGELWSYERELRARREALERQRRALEVPPKADVSVPGARERSMA</sequence>
<dbReference type="InterPro" id="IPR026866">
    <property type="entry name" value="CR006_AAA"/>
</dbReference>